<evidence type="ECO:0000313" key="2">
    <source>
        <dbReference type="Proteomes" id="UP001168098"/>
    </source>
</evidence>
<dbReference type="AlphaFoldDB" id="A0AA38ZNM9"/>
<dbReference type="EMBL" id="JARBHA010000009">
    <property type="protein sequence ID" value="KAJ9691917.1"/>
    <property type="molecule type" value="Genomic_DNA"/>
</dbReference>
<name>A0AA38ZNM9_VITRO</name>
<dbReference type="PANTHER" id="PTHR34788">
    <property type="entry name" value="F15I1.22"/>
    <property type="match status" value="1"/>
</dbReference>
<sequence length="122" mass="13556">MPSDPEPPSKTGSITRRRIRLRRRRKLPIVHLGGDADATPQQGEELVSMTQKMKVKVKYFFTLRKLKDYYQTVVKEFVEAGGSVNSLQQKIMMESSFTVPIKGVAVSSFPSVSGAGAAKRRG</sequence>
<dbReference type="PANTHER" id="PTHR34788:SF4">
    <property type="entry name" value="F15I1.22"/>
    <property type="match status" value="1"/>
</dbReference>
<comment type="caution">
    <text evidence="1">The sequence shown here is derived from an EMBL/GenBank/DDBJ whole genome shotgun (WGS) entry which is preliminary data.</text>
</comment>
<keyword evidence="2" id="KW-1185">Reference proteome</keyword>
<organism evidence="1 2">
    <name type="scientific">Vitis rotundifolia</name>
    <name type="common">Muscadine grape</name>
    <dbReference type="NCBI Taxonomy" id="103349"/>
    <lineage>
        <taxon>Eukaryota</taxon>
        <taxon>Viridiplantae</taxon>
        <taxon>Streptophyta</taxon>
        <taxon>Embryophyta</taxon>
        <taxon>Tracheophyta</taxon>
        <taxon>Spermatophyta</taxon>
        <taxon>Magnoliopsida</taxon>
        <taxon>eudicotyledons</taxon>
        <taxon>Gunneridae</taxon>
        <taxon>Pentapetalae</taxon>
        <taxon>rosids</taxon>
        <taxon>Vitales</taxon>
        <taxon>Vitaceae</taxon>
        <taxon>Viteae</taxon>
        <taxon>Vitis</taxon>
    </lineage>
</organism>
<proteinExistence type="predicted"/>
<dbReference type="Proteomes" id="UP001168098">
    <property type="component" value="Unassembled WGS sequence"/>
</dbReference>
<protein>
    <submittedName>
        <fullName evidence="1">Uncharacterized protein</fullName>
    </submittedName>
</protein>
<accession>A0AA38ZNM9</accession>
<evidence type="ECO:0000313" key="1">
    <source>
        <dbReference type="EMBL" id="KAJ9691917.1"/>
    </source>
</evidence>
<gene>
    <name evidence="1" type="ORF">PVL29_011162</name>
</gene>
<reference evidence="1 2" key="1">
    <citation type="journal article" date="2023" name="BMC Biotechnol.">
        <title>Vitis rotundifolia cv Carlos genome sequencing.</title>
        <authorList>
            <person name="Huff M."/>
            <person name="Hulse-Kemp A."/>
            <person name="Scheffler B."/>
            <person name="Youngblood R."/>
            <person name="Simpson S."/>
            <person name="Babiker E."/>
            <person name="Staton M."/>
        </authorList>
    </citation>
    <scope>NUCLEOTIDE SEQUENCE [LARGE SCALE GENOMIC DNA]</scope>
    <source>
        <tissue evidence="1">Leaf</tissue>
    </source>
</reference>